<accession>F8PTH1</accession>
<name>F8PTH1_SERL3</name>
<dbReference type="InParanoid" id="F8PTH1"/>
<proteinExistence type="predicted"/>
<dbReference type="OrthoDB" id="7691805at2759"/>
<organism evidence="2">
    <name type="scientific">Serpula lacrymans var. lacrymans (strain S7.3)</name>
    <name type="common">Dry rot fungus</name>
    <dbReference type="NCBI Taxonomy" id="936435"/>
    <lineage>
        <taxon>Eukaryota</taxon>
        <taxon>Fungi</taxon>
        <taxon>Dikarya</taxon>
        <taxon>Basidiomycota</taxon>
        <taxon>Agaricomycotina</taxon>
        <taxon>Agaricomycetes</taxon>
        <taxon>Agaricomycetidae</taxon>
        <taxon>Boletales</taxon>
        <taxon>Coniophorineae</taxon>
        <taxon>Serpulaceae</taxon>
        <taxon>Serpula</taxon>
    </lineage>
</organism>
<dbReference type="AlphaFoldDB" id="F8PTH1"/>
<gene>
    <name evidence="1" type="ORF">SERLA73DRAFT_71968</name>
</gene>
<dbReference type="STRING" id="936435.F8PTH1"/>
<reference evidence="2" key="1">
    <citation type="journal article" date="2011" name="Science">
        <title>The plant cell wall-decomposing machinery underlies the functional diversity of forest fungi.</title>
        <authorList>
            <person name="Eastwood D.C."/>
            <person name="Floudas D."/>
            <person name="Binder M."/>
            <person name="Majcherczyk A."/>
            <person name="Schneider P."/>
            <person name="Aerts A."/>
            <person name="Asiegbu F.O."/>
            <person name="Baker S.E."/>
            <person name="Barry K."/>
            <person name="Bendiksby M."/>
            <person name="Blumentritt M."/>
            <person name="Coutinho P.M."/>
            <person name="Cullen D."/>
            <person name="de Vries R.P."/>
            <person name="Gathman A."/>
            <person name="Goodell B."/>
            <person name="Henrissat B."/>
            <person name="Ihrmark K."/>
            <person name="Kauserud H."/>
            <person name="Kohler A."/>
            <person name="LaButti K."/>
            <person name="Lapidus A."/>
            <person name="Lavin J.L."/>
            <person name="Lee Y.-H."/>
            <person name="Lindquist E."/>
            <person name="Lilly W."/>
            <person name="Lucas S."/>
            <person name="Morin E."/>
            <person name="Murat C."/>
            <person name="Oguiza J.A."/>
            <person name="Park J."/>
            <person name="Pisabarro A.G."/>
            <person name="Riley R."/>
            <person name="Rosling A."/>
            <person name="Salamov A."/>
            <person name="Schmidt O."/>
            <person name="Schmutz J."/>
            <person name="Skrede I."/>
            <person name="Stenlid J."/>
            <person name="Wiebenga A."/>
            <person name="Xie X."/>
            <person name="Kuees U."/>
            <person name="Hibbett D.S."/>
            <person name="Hoffmeister D."/>
            <person name="Hoegberg N."/>
            <person name="Martin F."/>
            <person name="Grigoriev I.V."/>
            <person name="Watkinson S.C."/>
        </authorList>
    </citation>
    <scope>NUCLEOTIDE SEQUENCE [LARGE SCALE GENOMIC DNA]</scope>
    <source>
        <strain evidence="2">strain S7.3</strain>
    </source>
</reference>
<protein>
    <recommendedName>
        <fullName evidence="3">GAG-pre-integrase domain-containing protein</fullName>
    </recommendedName>
</protein>
<keyword evidence="2" id="KW-1185">Reference proteome</keyword>
<evidence type="ECO:0000313" key="1">
    <source>
        <dbReference type="EMBL" id="EGO00999.1"/>
    </source>
</evidence>
<dbReference type="HOGENOM" id="CLU_102301_3_0_1"/>
<sequence length="83" mass="9390">MVTKRQLQDIDTLTGTPEFCEPCALGKMKKLPFKSTGGNRAKRPIQIVHTDMISPNHDSKLPKSFWVDAMQTAAYMTPWKDPI</sequence>
<evidence type="ECO:0008006" key="3">
    <source>
        <dbReference type="Google" id="ProtNLM"/>
    </source>
</evidence>
<evidence type="ECO:0000313" key="2">
    <source>
        <dbReference type="Proteomes" id="UP000008063"/>
    </source>
</evidence>
<dbReference type="EMBL" id="GL945478">
    <property type="protein sequence ID" value="EGO00999.1"/>
    <property type="molecule type" value="Genomic_DNA"/>
</dbReference>
<dbReference type="Proteomes" id="UP000008063">
    <property type="component" value="Unassembled WGS sequence"/>
</dbReference>